<comment type="subcellular location">
    <subcellularLocation>
        <location evidence="1">Endomembrane system</location>
        <topology evidence="1">Multi-pass membrane protein</topology>
    </subcellularLocation>
</comment>
<evidence type="ECO:0000256" key="3">
    <source>
        <dbReference type="ARBA" id="ARBA00022989"/>
    </source>
</evidence>
<keyword evidence="3 5" id="KW-1133">Transmembrane helix</keyword>
<feature type="transmembrane region" description="Helical" evidence="5">
    <location>
        <begin position="49"/>
        <end position="67"/>
    </location>
</feature>
<name>B0SYZ6_CAUSK</name>
<keyword evidence="4 5" id="KW-0472">Membrane</keyword>
<feature type="transmembrane region" description="Helical" evidence="5">
    <location>
        <begin position="151"/>
        <end position="169"/>
    </location>
</feature>
<dbReference type="PANTHER" id="PTHR43847">
    <property type="entry name" value="BLL3993 PROTEIN"/>
    <property type="match status" value="1"/>
</dbReference>
<dbReference type="InterPro" id="IPR052527">
    <property type="entry name" value="Metal_cation-efflux_comp"/>
</dbReference>
<sequence>MSMDRIWLLNAGWSRAFWFSYAAFGLFEAWVWLRDRRTASGEDADRGSLRAMVAVIVAGIFAAFYAANAFDFARLTQWKPETRLTALALIWLGLALRLWAILTLGAFFRRTVHLQDGHRMIVTGPYRIVRNPAYLGSLLTLVGVGLGLGSWLSVLALLLAGLIAFGWRIRVENAAMTARFGDEHVAYRKRKAALIPFIW</sequence>
<evidence type="ECO:0000256" key="4">
    <source>
        <dbReference type="ARBA" id="ARBA00023136"/>
    </source>
</evidence>
<protein>
    <submittedName>
        <fullName evidence="6">Isoprenylcysteine carboxyl methyltransferase</fullName>
    </submittedName>
</protein>
<dbReference type="HOGENOM" id="CLU_065200_1_3_5"/>
<keyword evidence="6" id="KW-0489">Methyltransferase</keyword>
<feature type="transmembrane region" description="Helical" evidence="5">
    <location>
        <begin position="128"/>
        <end position="145"/>
    </location>
</feature>
<evidence type="ECO:0000313" key="6">
    <source>
        <dbReference type="EMBL" id="ABZ71907.1"/>
    </source>
</evidence>
<dbReference type="AlphaFoldDB" id="B0SYZ6"/>
<feature type="transmembrane region" description="Helical" evidence="5">
    <location>
        <begin position="87"/>
        <end position="108"/>
    </location>
</feature>
<dbReference type="PANTHER" id="PTHR43847:SF1">
    <property type="entry name" value="BLL3993 PROTEIN"/>
    <property type="match status" value="1"/>
</dbReference>
<accession>B0SYZ6</accession>
<dbReference type="InterPro" id="IPR007318">
    <property type="entry name" value="Phopholipid_MeTrfase"/>
</dbReference>
<proteinExistence type="predicted"/>
<dbReference type="eggNOG" id="COG2020">
    <property type="taxonomic scope" value="Bacteria"/>
</dbReference>
<evidence type="ECO:0000256" key="1">
    <source>
        <dbReference type="ARBA" id="ARBA00004127"/>
    </source>
</evidence>
<dbReference type="GO" id="GO:0008168">
    <property type="term" value="F:methyltransferase activity"/>
    <property type="evidence" value="ECO:0007669"/>
    <property type="project" value="UniProtKB-KW"/>
</dbReference>
<dbReference type="Gene3D" id="1.20.120.1630">
    <property type="match status" value="1"/>
</dbReference>
<dbReference type="GO" id="GO:0012505">
    <property type="term" value="C:endomembrane system"/>
    <property type="evidence" value="ECO:0007669"/>
    <property type="project" value="UniProtKB-SubCell"/>
</dbReference>
<dbReference type="EMBL" id="CP000927">
    <property type="protein sequence ID" value="ABZ71907.1"/>
    <property type="molecule type" value="Genomic_DNA"/>
</dbReference>
<dbReference type="STRING" id="366602.Caul_2780"/>
<dbReference type="Pfam" id="PF04191">
    <property type="entry name" value="PEMT"/>
    <property type="match status" value="1"/>
</dbReference>
<evidence type="ECO:0000256" key="5">
    <source>
        <dbReference type="SAM" id="Phobius"/>
    </source>
</evidence>
<evidence type="ECO:0000256" key="2">
    <source>
        <dbReference type="ARBA" id="ARBA00022692"/>
    </source>
</evidence>
<reference evidence="6" key="1">
    <citation type="submission" date="2008-01" db="EMBL/GenBank/DDBJ databases">
        <title>Complete sequence of chromosome of Caulobacter sp. K31.</title>
        <authorList>
            <consortium name="US DOE Joint Genome Institute"/>
            <person name="Copeland A."/>
            <person name="Lucas S."/>
            <person name="Lapidus A."/>
            <person name="Barry K."/>
            <person name="Glavina del Rio T."/>
            <person name="Dalin E."/>
            <person name="Tice H."/>
            <person name="Pitluck S."/>
            <person name="Bruce D."/>
            <person name="Goodwin L."/>
            <person name="Thompson L.S."/>
            <person name="Brettin T."/>
            <person name="Detter J.C."/>
            <person name="Han C."/>
            <person name="Schmutz J."/>
            <person name="Larimer F."/>
            <person name="Land M."/>
            <person name="Hauser L."/>
            <person name="Kyrpides N."/>
            <person name="Kim E."/>
            <person name="Stephens C."/>
            <person name="Richardson P."/>
        </authorList>
    </citation>
    <scope>NUCLEOTIDE SEQUENCE [LARGE SCALE GENOMIC DNA]</scope>
    <source>
        <strain evidence="6">K31</strain>
    </source>
</reference>
<gene>
    <name evidence="6" type="ordered locus">Caul_2780</name>
</gene>
<dbReference type="KEGG" id="cak:Caul_2780"/>
<feature type="transmembrane region" description="Helical" evidence="5">
    <location>
        <begin position="12"/>
        <end position="33"/>
    </location>
</feature>
<organism evidence="6">
    <name type="scientific">Caulobacter sp. (strain K31)</name>
    <dbReference type="NCBI Taxonomy" id="366602"/>
    <lineage>
        <taxon>Bacteria</taxon>
        <taxon>Pseudomonadati</taxon>
        <taxon>Pseudomonadota</taxon>
        <taxon>Alphaproteobacteria</taxon>
        <taxon>Caulobacterales</taxon>
        <taxon>Caulobacteraceae</taxon>
        <taxon>Caulobacter</taxon>
    </lineage>
</organism>
<keyword evidence="2 5" id="KW-0812">Transmembrane</keyword>
<keyword evidence="6" id="KW-0808">Transferase</keyword>
<dbReference type="GO" id="GO:0032259">
    <property type="term" value="P:methylation"/>
    <property type="evidence" value="ECO:0007669"/>
    <property type="project" value="UniProtKB-KW"/>
</dbReference>